<proteinExistence type="predicted"/>
<protein>
    <submittedName>
        <fullName evidence="2">Uncharacterized protein</fullName>
    </submittedName>
</protein>
<dbReference type="Proteomes" id="UP001155034">
    <property type="component" value="Unassembled WGS sequence"/>
</dbReference>
<dbReference type="AlphaFoldDB" id="A0A9X2U4Z3"/>
<feature type="transmembrane region" description="Helical" evidence="1">
    <location>
        <begin position="77"/>
        <end position="95"/>
    </location>
</feature>
<comment type="caution">
    <text evidence="2">The sequence shown here is derived from an EMBL/GenBank/DDBJ whole genome shotgun (WGS) entry which is preliminary data.</text>
</comment>
<accession>A0A9X2U4Z3</accession>
<keyword evidence="1" id="KW-0812">Transmembrane</keyword>
<gene>
    <name evidence="2" type="ORF">GGP82_003464</name>
</gene>
<reference evidence="2" key="1">
    <citation type="submission" date="2022-08" db="EMBL/GenBank/DDBJ databases">
        <title>Genomic Encyclopedia of Type Strains, Phase V (KMG-V): Genome sequencing to study the core and pangenomes of soil and plant-associated prokaryotes.</title>
        <authorList>
            <person name="Whitman W."/>
        </authorList>
    </citation>
    <scope>NUCLEOTIDE SEQUENCE</scope>
    <source>
        <strain evidence="2">SP2016B</strain>
    </source>
</reference>
<keyword evidence="1" id="KW-1133">Transmembrane helix</keyword>
<name>A0A9X2U4Z3_9BACT</name>
<evidence type="ECO:0000313" key="2">
    <source>
        <dbReference type="EMBL" id="MCS3866881.1"/>
    </source>
</evidence>
<evidence type="ECO:0000256" key="1">
    <source>
        <dbReference type="SAM" id="Phobius"/>
    </source>
</evidence>
<dbReference type="RefSeq" id="WP_251961462.1">
    <property type="nucleotide sequence ID" value="NZ_CALTSH010000012.1"/>
</dbReference>
<feature type="transmembrane region" description="Helical" evidence="1">
    <location>
        <begin position="43"/>
        <end position="65"/>
    </location>
</feature>
<keyword evidence="1" id="KW-0472">Membrane</keyword>
<dbReference type="EMBL" id="JANTYZ010000024">
    <property type="protein sequence ID" value="MCS3866881.1"/>
    <property type="molecule type" value="Genomic_DNA"/>
</dbReference>
<feature type="transmembrane region" description="Helical" evidence="1">
    <location>
        <begin position="115"/>
        <end position="136"/>
    </location>
</feature>
<sequence length="138" mass="14554">MSENSMPENSMPEAPDAQVPWFEQVLGTEKRGLFALGDVSAGWPWWVEAFVEPLGFLVLPGFLYVMGSVPEGIGGTLAIAGFISLAFGSSFAALARRARDDRGPTSRPYWRLGSGAILLLGAGLASLLVGTALVVVSI</sequence>
<evidence type="ECO:0000313" key="3">
    <source>
        <dbReference type="Proteomes" id="UP001155034"/>
    </source>
</evidence>
<organism evidence="2 3">
    <name type="scientific">Salinibacter ruber</name>
    <dbReference type="NCBI Taxonomy" id="146919"/>
    <lineage>
        <taxon>Bacteria</taxon>
        <taxon>Pseudomonadati</taxon>
        <taxon>Rhodothermota</taxon>
        <taxon>Rhodothermia</taxon>
        <taxon>Rhodothermales</taxon>
        <taxon>Salinibacteraceae</taxon>
        <taxon>Salinibacter</taxon>
    </lineage>
</organism>